<gene>
    <name evidence="2" type="ORF">FHQ18_09150</name>
</gene>
<evidence type="ECO:0000313" key="2">
    <source>
        <dbReference type="EMBL" id="KAA0257499.1"/>
    </source>
</evidence>
<sequence length="163" mass="19085">MRVLVIFLAIMVSVKVYAKSVSDEIIDCVMKASKRYSVPSELILAIIDVESGFHPYALNVAGKSMFFESEEEAIKKVKELGSSKKSFDIGLTQINRWWFEKYGYSYEFGLNVCFNINFGTYILAYEINRNGYNWDAIGKYHSKKERRKQEYALKVWERMKRLK</sequence>
<proteinExistence type="predicted"/>
<dbReference type="Gene3D" id="1.10.530.10">
    <property type="match status" value="1"/>
</dbReference>
<accession>A0A5A8F0F9</accession>
<dbReference type="InterPro" id="IPR008258">
    <property type="entry name" value="Transglycosylase_SLT_dom_1"/>
</dbReference>
<feature type="domain" description="Transglycosylase SLT" evidence="1">
    <location>
        <begin position="28"/>
        <end position="146"/>
    </location>
</feature>
<dbReference type="AlphaFoldDB" id="A0A5A8F0F9"/>
<organism evidence="2 3">
    <name type="scientific">Deferribacter autotrophicus</name>
    <dbReference type="NCBI Taxonomy" id="500465"/>
    <lineage>
        <taxon>Bacteria</taxon>
        <taxon>Pseudomonadati</taxon>
        <taxon>Deferribacterota</taxon>
        <taxon>Deferribacteres</taxon>
        <taxon>Deferribacterales</taxon>
        <taxon>Deferribacteraceae</taxon>
        <taxon>Deferribacter</taxon>
    </lineage>
</organism>
<name>A0A5A8F0F9_9BACT</name>
<dbReference type="OrthoDB" id="9808681at2"/>
<dbReference type="CDD" id="cd13400">
    <property type="entry name" value="LT_IagB-like"/>
    <property type="match status" value="1"/>
</dbReference>
<protein>
    <submittedName>
        <fullName evidence="2">Lytic transglycosylase domain-containing protein</fullName>
    </submittedName>
</protein>
<evidence type="ECO:0000313" key="3">
    <source>
        <dbReference type="Proteomes" id="UP000322876"/>
    </source>
</evidence>
<reference evidence="2 3" key="1">
    <citation type="submission" date="2019-06" db="EMBL/GenBank/DDBJ databases">
        <title>Genomic insights into carbon and energy metabolism of Deferribacter autotrophicus revealed new metabolic traits in the phylum Deferribacteres.</title>
        <authorList>
            <person name="Slobodkin A.I."/>
            <person name="Slobodkina G.B."/>
            <person name="Allioux M."/>
            <person name="Alain K."/>
            <person name="Jebbar M."/>
            <person name="Shadrin V."/>
            <person name="Kublanov I.V."/>
            <person name="Toshchakov S.V."/>
            <person name="Bonch-Osmolovskaya E.A."/>
        </authorList>
    </citation>
    <scope>NUCLEOTIDE SEQUENCE [LARGE SCALE GENOMIC DNA]</scope>
    <source>
        <strain evidence="2 3">SL50</strain>
    </source>
</reference>
<dbReference type="Proteomes" id="UP000322876">
    <property type="component" value="Unassembled WGS sequence"/>
</dbReference>
<comment type="caution">
    <text evidence="2">The sequence shown here is derived from an EMBL/GenBank/DDBJ whole genome shotgun (WGS) entry which is preliminary data.</text>
</comment>
<keyword evidence="3" id="KW-1185">Reference proteome</keyword>
<dbReference type="Pfam" id="PF01464">
    <property type="entry name" value="SLT"/>
    <property type="match status" value="1"/>
</dbReference>
<dbReference type="EMBL" id="VFJB01000007">
    <property type="protein sequence ID" value="KAA0257499.1"/>
    <property type="molecule type" value="Genomic_DNA"/>
</dbReference>
<dbReference type="InterPro" id="IPR023346">
    <property type="entry name" value="Lysozyme-like_dom_sf"/>
</dbReference>
<evidence type="ECO:0000259" key="1">
    <source>
        <dbReference type="Pfam" id="PF01464"/>
    </source>
</evidence>
<dbReference type="SUPFAM" id="SSF53955">
    <property type="entry name" value="Lysozyme-like"/>
    <property type="match status" value="1"/>
</dbReference>